<dbReference type="RefSeq" id="WP_207561479.1">
    <property type="nucleotide sequence ID" value="NZ_CP046072.1"/>
</dbReference>
<keyword evidence="4 7" id="KW-0812">Transmembrane</keyword>
<keyword evidence="3" id="KW-1003">Cell membrane</keyword>
<dbReference type="Gene3D" id="1.10.287.1260">
    <property type="match status" value="1"/>
</dbReference>
<dbReference type="SUPFAM" id="SSF82689">
    <property type="entry name" value="Mechanosensitive channel protein MscS (YggB), C-terminal domain"/>
    <property type="match status" value="1"/>
</dbReference>
<keyword evidence="5 7" id="KW-1133">Transmembrane helix</keyword>
<comment type="subcellular location">
    <subcellularLocation>
        <location evidence="1">Cell membrane</location>
        <topology evidence="1">Multi-pass membrane protein</topology>
    </subcellularLocation>
</comment>
<evidence type="ECO:0000256" key="2">
    <source>
        <dbReference type="ARBA" id="ARBA00008017"/>
    </source>
</evidence>
<evidence type="ECO:0000256" key="1">
    <source>
        <dbReference type="ARBA" id="ARBA00004651"/>
    </source>
</evidence>
<comment type="similarity">
    <text evidence="2">Belongs to the MscS (TC 1.A.23) family.</text>
</comment>
<evidence type="ECO:0000259" key="8">
    <source>
        <dbReference type="Pfam" id="PF00924"/>
    </source>
</evidence>
<name>A0A975GDS5_9BACT</name>
<dbReference type="GO" id="GO:0008381">
    <property type="term" value="F:mechanosensitive monoatomic ion channel activity"/>
    <property type="evidence" value="ECO:0007669"/>
    <property type="project" value="UniProtKB-ARBA"/>
</dbReference>
<evidence type="ECO:0000256" key="4">
    <source>
        <dbReference type="ARBA" id="ARBA00022692"/>
    </source>
</evidence>
<feature type="transmembrane region" description="Helical" evidence="7">
    <location>
        <begin position="130"/>
        <end position="151"/>
    </location>
</feature>
<keyword evidence="6 7" id="KW-0472">Membrane</keyword>
<dbReference type="InterPro" id="IPR010920">
    <property type="entry name" value="LSM_dom_sf"/>
</dbReference>
<dbReference type="Pfam" id="PF00924">
    <property type="entry name" value="MS_channel_2nd"/>
    <property type="match status" value="1"/>
</dbReference>
<feature type="transmembrane region" description="Helical" evidence="7">
    <location>
        <begin position="14"/>
        <end position="35"/>
    </location>
</feature>
<evidence type="ECO:0000256" key="6">
    <source>
        <dbReference type="ARBA" id="ARBA00023136"/>
    </source>
</evidence>
<keyword evidence="11" id="KW-1185">Reference proteome</keyword>
<dbReference type="Gene3D" id="3.30.70.100">
    <property type="match status" value="1"/>
</dbReference>
<feature type="transmembrane region" description="Helical" evidence="7">
    <location>
        <begin position="62"/>
        <end position="81"/>
    </location>
</feature>
<evidence type="ECO:0000256" key="3">
    <source>
        <dbReference type="ARBA" id="ARBA00022475"/>
    </source>
</evidence>
<dbReference type="PANTHER" id="PTHR30566">
    <property type="entry name" value="YNAI-RELATED MECHANOSENSITIVE ION CHANNEL"/>
    <property type="match status" value="1"/>
</dbReference>
<accession>A0A975GDS5</accession>
<dbReference type="Proteomes" id="UP000671852">
    <property type="component" value="Chromosome"/>
</dbReference>
<sequence>MLDTIYLNNSLQNWLLAFAIAIGAVIIGKVLYWVIQKTLKVYTKGTSNDLDFIFIDMIEEPLSLAITILGFWIAVSVLTFSEGVDKFIGSIFYFLIIFNIAWFATRLFDAVVEKYVAPKVKESDTDLDDILLPIIRKLVNTAIWAITIIIGVDNAGYNVTTMITGLGIGGLVFALAAKDAVSNLFGGFIIFSDKPFNINDRIIISGHEGYVREIGLRSTKLETLEGRIVTMPNSNVTDNPVLNVSKENGRKVKFSIGLTYDTSVENMQLAKDILVKILQEHEAIRDEVVAFNSFGDFSLNIMVIYWIRSGSAISGTNDEVNMRILKEFNEKKLSFAFPTQSIIIEKN</sequence>
<dbReference type="PANTHER" id="PTHR30566:SF5">
    <property type="entry name" value="MECHANOSENSITIVE ION CHANNEL PROTEIN 1, MITOCHONDRIAL-RELATED"/>
    <property type="match status" value="1"/>
</dbReference>
<dbReference type="SUPFAM" id="SSF82861">
    <property type="entry name" value="Mechanosensitive channel protein MscS (YggB), transmembrane region"/>
    <property type="match status" value="1"/>
</dbReference>
<proteinExistence type="inferred from homology"/>
<feature type="transmembrane region" description="Helical" evidence="7">
    <location>
        <begin position="87"/>
        <end position="109"/>
    </location>
</feature>
<evidence type="ECO:0000259" key="9">
    <source>
        <dbReference type="Pfam" id="PF21082"/>
    </source>
</evidence>
<protein>
    <submittedName>
        <fullName evidence="10">Mechanosensitive ion channel</fullName>
    </submittedName>
</protein>
<dbReference type="EMBL" id="CP046072">
    <property type="protein sequence ID" value="QSZ42668.1"/>
    <property type="molecule type" value="Genomic_DNA"/>
</dbReference>
<evidence type="ECO:0000256" key="5">
    <source>
        <dbReference type="ARBA" id="ARBA00022989"/>
    </source>
</evidence>
<gene>
    <name evidence="10" type="ORF">GJV85_11285</name>
</gene>
<reference evidence="10" key="2">
    <citation type="submission" date="2021-04" db="EMBL/GenBank/DDBJ databases">
        <title>Isolation and characterization of a novel species of the genus Sulfurimonas.</title>
        <authorList>
            <person name="Fukui M."/>
        </authorList>
    </citation>
    <scope>NUCLEOTIDE SEQUENCE</scope>
    <source>
        <strain evidence="10">H1576</strain>
    </source>
</reference>
<evidence type="ECO:0000256" key="7">
    <source>
        <dbReference type="SAM" id="Phobius"/>
    </source>
</evidence>
<dbReference type="InterPro" id="IPR006685">
    <property type="entry name" value="MscS_channel_2nd"/>
</dbReference>
<dbReference type="InterPro" id="IPR049278">
    <property type="entry name" value="MS_channel_C"/>
</dbReference>
<dbReference type="SUPFAM" id="SSF50182">
    <property type="entry name" value="Sm-like ribonucleoproteins"/>
    <property type="match status" value="1"/>
</dbReference>
<evidence type="ECO:0000313" key="10">
    <source>
        <dbReference type="EMBL" id="QSZ42668.1"/>
    </source>
</evidence>
<dbReference type="GO" id="GO:0005886">
    <property type="term" value="C:plasma membrane"/>
    <property type="evidence" value="ECO:0007669"/>
    <property type="project" value="UniProtKB-SubCell"/>
</dbReference>
<feature type="domain" description="Mechanosensitive ion channel MscS C-terminal" evidence="9">
    <location>
        <begin position="252"/>
        <end position="335"/>
    </location>
</feature>
<dbReference type="Gene3D" id="2.30.30.60">
    <property type="match status" value="1"/>
</dbReference>
<dbReference type="KEGG" id="saqt:GJV85_11285"/>
<reference evidence="10" key="1">
    <citation type="submission" date="2019-11" db="EMBL/GenBank/DDBJ databases">
        <authorList>
            <person name="Kojima H."/>
        </authorList>
    </citation>
    <scope>NUCLEOTIDE SEQUENCE</scope>
    <source>
        <strain evidence="10">H1576</strain>
    </source>
</reference>
<dbReference type="Pfam" id="PF21082">
    <property type="entry name" value="MS_channel_3rd"/>
    <property type="match status" value="1"/>
</dbReference>
<dbReference type="AlphaFoldDB" id="A0A975GDS5"/>
<dbReference type="InterPro" id="IPR011066">
    <property type="entry name" value="MscS_channel_C_sf"/>
</dbReference>
<feature type="transmembrane region" description="Helical" evidence="7">
    <location>
        <begin position="157"/>
        <end position="177"/>
    </location>
</feature>
<feature type="domain" description="Mechanosensitive ion channel MscS" evidence="8">
    <location>
        <begin position="179"/>
        <end position="246"/>
    </location>
</feature>
<dbReference type="InterPro" id="IPR011014">
    <property type="entry name" value="MscS_channel_TM-2"/>
</dbReference>
<evidence type="ECO:0000313" key="11">
    <source>
        <dbReference type="Proteomes" id="UP000671852"/>
    </source>
</evidence>
<dbReference type="InterPro" id="IPR023408">
    <property type="entry name" value="MscS_beta-dom_sf"/>
</dbReference>
<organism evidence="10 11">
    <name type="scientific">Sulfurimonas aquatica</name>
    <dbReference type="NCBI Taxonomy" id="2672570"/>
    <lineage>
        <taxon>Bacteria</taxon>
        <taxon>Pseudomonadati</taxon>
        <taxon>Campylobacterota</taxon>
        <taxon>Epsilonproteobacteria</taxon>
        <taxon>Campylobacterales</taxon>
        <taxon>Sulfurimonadaceae</taxon>
        <taxon>Sulfurimonas</taxon>
    </lineage>
</organism>